<sequence length="540" mass="57974">MTFQPTPSPTNIVPEGAPFSDEQRAWLSGFLAAALGSLTPVDAAGILPQGLLAPAPEAPIGPPLASNDDAPWHDAAMPAEERMKLAEGRPASQKLMAAMAQQDCGQCGYSCAAYANAIFLKDEARLNLCAPGGKETFRLVKALAAELGEASADAKASPVSEDKPAVAVSKPGMSREQPVEAVFLGRRRLNGAGSEKDTHHVEFDIAASGLDYAVGDSFGVFPRNSLGHVDQIIAMLGVAHTTEVRGRTLREVLRDEVSLGLAPDALYELYSHILGGTLREKARELARGGDPDGDAAQLDVFAVVQKFAAARPHPEAFVDALEPLQPRLYSISSSPKTEAGRITLTVDAVRYQVGQRKRLGVASTFLAERMEPGETLRCYVQKAHDFALPADPNAPVIMIGPGTGIAPFRAFLKEREAITAPGRNWLFYGHQRQATDFFYKDELQAMRASGLLTRLSLAWSRDGAEKFYVQDRMLEVGAELWRWIGEGAHLYVCGDAKRMAKDVEAALVSIAASHGGLGADEAVAAIRSLKKAGRFQADVY</sequence>
<evidence type="ECO:0000259" key="13">
    <source>
        <dbReference type="PROSITE" id="PS51656"/>
    </source>
</evidence>
<keyword evidence="6" id="KW-0479">Metal-binding</keyword>
<gene>
    <name evidence="14" type="ORF">ABIE08_003290</name>
</gene>
<dbReference type="Gene3D" id="3.40.50.80">
    <property type="entry name" value="Nucleotide-binding domain of ferredoxin-NADP reductase (FNR) module"/>
    <property type="match status" value="1"/>
</dbReference>
<keyword evidence="8 14" id="KW-0560">Oxidoreductase</keyword>
<name>A0ABV2R244_9HYPH</name>
<keyword evidence="4" id="KW-0285">Flavoprotein</keyword>
<dbReference type="InterPro" id="IPR039261">
    <property type="entry name" value="FNR_nucleotide-bd"/>
</dbReference>
<dbReference type="InterPro" id="IPR001709">
    <property type="entry name" value="Flavoprot_Pyr_Nucl_cyt_Rdtase"/>
</dbReference>
<evidence type="ECO:0000256" key="1">
    <source>
        <dbReference type="ARBA" id="ARBA00001917"/>
    </source>
</evidence>
<feature type="domain" description="4Fe-4S" evidence="13">
    <location>
        <begin position="87"/>
        <end position="146"/>
    </location>
</feature>
<dbReference type="InterPro" id="IPR007202">
    <property type="entry name" value="4Fe-4S_dom"/>
</dbReference>
<dbReference type="EC" id="1.8.1.2" evidence="14"/>
<dbReference type="InterPro" id="IPR001433">
    <property type="entry name" value="OxRdtase_FAD/NAD-bd"/>
</dbReference>
<keyword evidence="15" id="KW-1185">Reference proteome</keyword>
<dbReference type="SUPFAM" id="SSF52343">
    <property type="entry name" value="Ferredoxin reductase-like, C-terminal NADP-linked domain"/>
    <property type="match status" value="1"/>
</dbReference>
<evidence type="ECO:0000256" key="6">
    <source>
        <dbReference type="ARBA" id="ARBA00022723"/>
    </source>
</evidence>
<proteinExistence type="predicted"/>
<dbReference type="EMBL" id="JBEPSM010000002">
    <property type="protein sequence ID" value="MET4635344.1"/>
    <property type="molecule type" value="Genomic_DNA"/>
</dbReference>
<evidence type="ECO:0000256" key="10">
    <source>
        <dbReference type="ARBA" id="ARBA00023014"/>
    </source>
</evidence>
<protein>
    <submittedName>
        <fullName evidence="14">Sulfite reductase (NADPH) flavoprotein alpha-component</fullName>
        <ecNumber evidence="14">1.8.1.2</ecNumber>
    </submittedName>
</protein>
<evidence type="ECO:0000256" key="5">
    <source>
        <dbReference type="ARBA" id="ARBA00022643"/>
    </source>
</evidence>
<evidence type="ECO:0000313" key="15">
    <source>
        <dbReference type="Proteomes" id="UP001549321"/>
    </source>
</evidence>
<evidence type="ECO:0000256" key="9">
    <source>
        <dbReference type="ARBA" id="ARBA00023004"/>
    </source>
</evidence>
<dbReference type="NCBIfam" id="NF004859">
    <property type="entry name" value="PRK06214.1"/>
    <property type="match status" value="1"/>
</dbReference>
<comment type="cofactor">
    <cofactor evidence="1">
        <name>FMN</name>
        <dbReference type="ChEBI" id="CHEBI:58210"/>
    </cofactor>
</comment>
<reference evidence="14 15" key="1">
    <citation type="submission" date="2024-06" db="EMBL/GenBank/DDBJ databases">
        <title>Sorghum-associated microbial communities from plants grown in Nebraska, USA.</title>
        <authorList>
            <person name="Schachtman D."/>
        </authorList>
    </citation>
    <scope>NUCLEOTIDE SEQUENCE [LARGE SCALE GENOMIC DNA]</scope>
    <source>
        <strain evidence="14 15">3207</strain>
    </source>
</reference>
<keyword evidence="5" id="KW-0288">FMN</keyword>
<evidence type="ECO:0000256" key="8">
    <source>
        <dbReference type="ARBA" id="ARBA00023002"/>
    </source>
</evidence>
<evidence type="ECO:0000256" key="3">
    <source>
        <dbReference type="ARBA" id="ARBA00022485"/>
    </source>
</evidence>
<dbReference type="Pfam" id="PF00175">
    <property type="entry name" value="NAD_binding_1"/>
    <property type="match status" value="1"/>
</dbReference>
<keyword evidence="10" id="KW-0411">Iron-sulfur</keyword>
<dbReference type="Gene3D" id="2.40.30.10">
    <property type="entry name" value="Translation factors"/>
    <property type="match status" value="1"/>
</dbReference>
<keyword evidence="7" id="KW-0274">FAD</keyword>
<dbReference type="Gene3D" id="1.10.15.40">
    <property type="entry name" value="Electron transport complex subunit B, putative Fe-S cluster"/>
    <property type="match status" value="1"/>
</dbReference>
<dbReference type="CDD" id="cd06199">
    <property type="entry name" value="SiR"/>
    <property type="match status" value="1"/>
</dbReference>
<evidence type="ECO:0000256" key="7">
    <source>
        <dbReference type="ARBA" id="ARBA00022827"/>
    </source>
</evidence>
<dbReference type="InterPro" id="IPR017938">
    <property type="entry name" value="Riboflavin_synthase-like_b-brl"/>
</dbReference>
<dbReference type="Gene3D" id="1.20.990.10">
    <property type="entry name" value="NADPH-cytochrome p450 Reductase, Chain A, domain 3"/>
    <property type="match status" value="1"/>
</dbReference>
<dbReference type="Proteomes" id="UP001549321">
    <property type="component" value="Unassembled WGS sequence"/>
</dbReference>
<comment type="caution">
    <text evidence="14">The sequence shown here is derived from an EMBL/GenBank/DDBJ whole genome shotgun (WGS) entry which is preliminary data.</text>
</comment>
<dbReference type="PANTHER" id="PTHR19384">
    <property type="entry name" value="NITRIC OXIDE SYNTHASE-RELATED"/>
    <property type="match status" value="1"/>
</dbReference>
<dbReference type="RefSeq" id="WP_354552630.1">
    <property type="nucleotide sequence ID" value="NZ_JBEPSM010000002.1"/>
</dbReference>
<comment type="cofactor">
    <cofactor evidence="2">
        <name>FAD</name>
        <dbReference type="ChEBI" id="CHEBI:57692"/>
    </cofactor>
</comment>
<keyword evidence="11" id="KW-0198">Cysteine biosynthesis</keyword>
<dbReference type="InterPro" id="IPR003097">
    <property type="entry name" value="CysJ-like_FAD-binding"/>
</dbReference>
<dbReference type="PRINTS" id="PR00371">
    <property type="entry name" value="FPNCR"/>
</dbReference>
<organism evidence="14 15">
    <name type="scientific">Kaistia defluvii</name>
    <dbReference type="NCBI Taxonomy" id="410841"/>
    <lineage>
        <taxon>Bacteria</taxon>
        <taxon>Pseudomonadati</taxon>
        <taxon>Pseudomonadota</taxon>
        <taxon>Alphaproteobacteria</taxon>
        <taxon>Hyphomicrobiales</taxon>
        <taxon>Kaistiaceae</taxon>
        <taxon>Kaistia</taxon>
    </lineage>
</organism>
<evidence type="ECO:0000256" key="2">
    <source>
        <dbReference type="ARBA" id="ARBA00001974"/>
    </source>
</evidence>
<dbReference type="GO" id="GO:0004783">
    <property type="term" value="F:sulfite reductase (NADPH) activity"/>
    <property type="evidence" value="ECO:0007669"/>
    <property type="project" value="UniProtKB-EC"/>
</dbReference>
<evidence type="ECO:0000259" key="12">
    <source>
        <dbReference type="PROSITE" id="PS51384"/>
    </source>
</evidence>
<evidence type="ECO:0000256" key="11">
    <source>
        <dbReference type="ARBA" id="ARBA00023192"/>
    </source>
</evidence>
<dbReference type="InterPro" id="IPR023173">
    <property type="entry name" value="NADPH_Cyt_P450_Rdtase_alpha"/>
</dbReference>
<evidence type="ECO:0000256" key="4">
    <source>
        <dbReference type="ARBA" id="ARBA00022630"/>
    </source>
</evidence>
<accession>A0ABV2R244</accession>
<dbReference type="PROSITE" id="PS51656">
    <property type="entry name" value="4FE4S"/>
    <property type="match status" value="1"/>
</dbReference>
<keyword evidence="11" id="KW-0028">Amino-acid biosynthesis</keyword>
<keyword evidence="3" id="KW-0004">4Fe-4S</keyword>
<dbReference type="PROSITE" id="PS51384">
    <property type="entry name" value="FAD_FR"/>
    <property type="match status" value="1"/>
</dbReference>
<dbReference type="InterPro" id="IPR017927">
    <property type="entry name" value="FAD-bd_FR_type"/>
</dbReference>
<dbReference type="SUPFAM" id="SSF63380">
    <property type="entry name" value="Riboflavin synthase domain-like"/>
    <property type="match status" value="1"/>
</dbReference>
<dbReference type="PANTHER" id="PTHR19384:SF128">
    <property type="entry name" value="NADPH OXIDOREDUCTASE A"/>
    <property type="match status" value="1"/>
</dbReference>
<feature type="domain" description="FAD-binding FR-type" evidence="12">
    <location>
        <begin position="176"/>
        <end position="389"/>
    </location>
</feature>
<keyword evidence="9" id="KW-0408">Iron</keyword>
<evidence type="ECO:0000313" key="14">
    <source>
        <dbReference type="EMBL" id="MET4635344.1"/>
    </source>
</evidence>
<dbReference type="Pfam" id="PF00667">
    <property type="entry name" value="FAD_binding_1"/>
    <property type="match status" value="2"/>
</dbReference>